<sequence length="63" mass="6934">TVEIGFLEKATRNGSKTKMSRSCTLGSPIYTIEATTLIPFSLPILSPTFNIFSPATFWLPLNL</sequence>
<evidence type="ECO:0000313" key="1">
    <source>
        <dbReference type="EMBL" id="RDX72283.1"/>
    </source>
</evidence>
<comment type="caution">
    <text evidence="1">The sequence shown here is derived from an EMBL/GenBank/DDBJ whole genome shotgun (WGS) entry which is preliminary data.</text>
</comment>
<dbReference type="AlphaFoldDB" id="A0A371F270"/>
<gene>
    <name evidence="1" type="ORF">CR513_48261</name>
</gene>
<dbReference type="Proteomes" id="UP000257109">
    <property type="component" value="Unassembled WGS sequence"/>
</dbReference>
<protein>
    <submittedName>
        <fullName evidence="1">Uncharacterized protein</fullName>
    </submittedName>
</protein>
<dbReference type="EMBL" id="QJKJ01010974">
    <property type="protein sequence ID" value="RDX72283.1"/>
    <property type="molecule type" value="Genomic_DNA"/>
</dbReference>
<name>A0A371F270_MUCPR</name>
<organism evidence="1 2">
    <name type="scientific">Mucuna pruriens</name>
    <name type="common">Velvet bean</name>
    <name type="synonym">Dolichos pruriens</name>
    <dbReference type="NCBI Taxonomy" id="157652"/>
    <lineage>
        <taxon>Eukaryota</taxon>
        <taxon>Viridiplantae</taxon>
        <taxon>Streptophyta</taxon>
        <taxon>Embryophyta</taxon>
        <taxon>Tracheophyta</taxon>
        <taxon>Spermatophyta</taxon>
        <taxon>Magnoliopsida</taxon>
        <taxon>eudicotyledons</taxon>
        <taxon>Gunneridae</taxon>
        <taxon>Pentapetalae</taxon>
        <taxon>rosids</taxon>
        <taxon>fabids</taxon>
        <taxon>Fabales</taxon>
        <taxon>Fabaceae</taxon>
        <taxon>Papilionoideae</taxon>
        <taxon>50 kb inversion clade</taxon>
        <taxon>NPAAA clade</taxon>
        <taxon>indigoferoid/millettioid clade</taxon>
        <taxon>Phaseoleae</taxon>
        <taxon>Mucuna</taxon>
    </lineage>
</organism>
<evidence type="ECO:0000313" key="2">
    <source>
        <dbReference type="Proteomes" id="UP000257109"/>
    </source>
</evidence>
<reference evidence="1" key="1">
    <citation type="submission" date="2018-05" db="EMBL/GenBank/DDBJ databases">
        <title>Draft genome of Mucuna pruriens seed.</title>
        <authorList>
            <person name="Nnadi N.E."/>
            <person name="Vos R."/>
            <person name="Hasami M.H."/>
            <person name="Devisetty U.K."/>
            <person name="Aguiy J.C."/>
        </authorList>
    </citation>
    <scope>NUCLEOTIDE SEQUENCE [LARGE SCALE GENOMIC DNA]</scope>
    <source>
        <strain evidence="1">JCA_2017</strain>
    </source>
</reference>
<keyword evidence="2" id="KW-1185">Reference proteome</keyword>
<feature type="non-terminal residue" evidence="1">
    <location>
        <position position="1"/>
    </location>
</feature>
<proteinExistence type="predicted"/>
<accession>A0A371F270</accession>